<keyword evidence="8" id="KW-1185">Reference proteome</keyword>
<evidence type="ECO:0000256" key="5">
    <source>
        <dbReference type="SAM" id="Phobius"/>
    </source>
</evidence>
<dbReference type="AlphaFoldDB" id="A0A9J6F3L3"/>
<organism evidence="7 8">
    <name type="scientific">Rhipicephalus microplus</name>
    <name type="common">Cattle tick</name>
    <name type="synonym">Boophilus microplus</name>
    <dbReference type="NCBI Taxonomy" id="6941"/>
    <lineage>
        <taxon>Eukaryota</taxon>
        <taxon>Metazoa</taxon>
        <taxon>Ecdysozoa</taxon>
        <taxon>Arthropoda</taxon>
        <taxon>Chelicerata</taxon>
        <taxon>Arachnida</taxon>
        <taxon>Acari</taxon>
        <taxon>Parasitiformes</taxon>
        <taxon>Ixodida</taxon>
        <taxon>Ixodoidea</taxon>
        <taxon>Ixodidae</taxon>
        <taxon>Rhipicephalinae</taxon>
        <taxon>Rhipicephalus</taxon>
        <taxon>Boophilus</taxon>
    </lineage>
</organism>
<comment type="subcellular location">
    <subcellularLocation>
        <location evidence="1">Membrane</location>
        <topology evidence="1">Multi-pass membrane protein</topology>
    </subcellularLocation>
</comment>
<evidence type="ECO:0000313" key="8">
    <source>
        <dbReference type="Proteomes" id="UP000821866"/>
    </source>
</evidence>
<protein>
    <recommendedName>
        <fullName evidence="6">Major facilitator superfamily (MFS) profile domain-containing protein</fullName>
    </recommendedName>
</protein>
<feature type="domain" description="Major facilitator superfamily (MFS) profile" evidence="6">
    <location>
        <begin position="76"/>
        <end position="496"/>
    </location>
</feature>
<dbReference type="GO" id="GO:0016020">
    <property type="term" value="C:membrane"/>
    <property type="evidence" value="ECO:0007669"/>
    <property type="project" value="UniProtKB-SubCell"/>
</dbReference>
<evidence type="ECO:0000259" key="6">
    <source>
        <dbReference type="PROSITE" id="PS50850"/>
    </source>
</evidence>
<dbReference type="Pfam" id="PF00083">
    <property type="entry name" value="Sugar_tr"/>
    <property type="match status" value="1"/>
</dbReference>
<name>A0A9J6F3L3_RHIMP</name>
<sequence>MQQGAMAYGHGGFQERIFYYGIVAVIVLMCHHRAFSFISPPVDHWCSPTKQFANLSVAAWKNIAIPVDEADRYSTCLVYVNPGHINDTTVHSCAKWDYDGSSKQQSVRTFWNLVCNRAWLVTLAEAVYMIGAVFVVPVTGYAADTMGRQPVIIGAVLGLVLSSAASCSAYSFVIYLVARFISSACASTVNMLTIILLFEIIPLELRTFYIGFVASLGVVMSDVYFLVLMPLRKHISWRLMQMVVVAPTILLLLGRSVIHESPIWLISMHRMRDAEAVMLKAARLNGARRDDAERSVEALIADLSRTGANLSISVWETIMSATIRVRVISVFFSNFTIMFAFFVITGSRLLQGQGIVKMVSVAVLVLGYLAMYLALNYFGRRKLLTVLLALLGGVSALCGVSIYAQQVEVSYVLLIAAKATASVLIPTNFLYIAELFPTTIRSAVLCGAYACGRVGGVLAACVAQLMYIGREDLGFAIAAFGALVNIVVVMQLPETSVGTEAIGEVKKRKDLLNMMQRSLAPLRRNDQRTRSKKALGGTTN</sequence>
<feature type="transmembrane region" description="Helical" evidence="5">
    <location>
        <begin position="443"/>
        <end position="467"/>
    </location>
</feature>
<feature type="transmembrane region" description="Helical" evidence="5">
    <location>
        <begin position="151"/>
        <end position="174"/>
    </location>
</feature>
<dbReference type="PANTHER" id="PTHR24064">
    <property type="entry name" value="SOLUTE CARRIER FAMILY 22 MEMBER"/>
    <property type="match status" value="1"/>
</dbReference>
<evidence type="ECO:0000256" key="2">
    <source>
        <dbReference type="ARBA" id="ARBA00022692"/>
    </source>
</evidence>
<feature type="transmembrane region" description="Helical" evidence="5">
    <location>
        <begin position="355"/>
        <end position="375"/>
    </location>
</feature>
<evidence type="ECO:0000313" key="7">
    <source>
        <dbReference type="EMBL" id="KAH8041103.1"/>
    </source>
</evidence>
<dbReference type="VEuPathDB" id="VectorBase:LOC119166557"/>
<feature type="transmembrane region" description="Helical" evidence="5">
    <location>
        <begin position="473"/>
        <end position="492"/>
    </location>
</feature>
<feature type="transmembrane region" description="Helical" evidence="5">
    <location>
        <begin position="118"/>
        <end position="139"/>
    </location>
</feature>
<dbReference type="InterPro" id="IPR036259">
    <property type="entry name" value="MFS_trans_sf"/>
</dbReference>
<keyword evidence="2 5" id="KW-0812">Transmembrane</keyword>
<accession>A0A9J6F3L3</accession>
<feature type="transmembrane region" description="Helical" evidence="5">
    <location>
        <begin position="410"/>
        <end position="431"/>
    </location>
</feature>
<reference evidence="7" key="1">
    <citation type="journal article" date="2020" name="Cell">
        <title>Large-Scale Comparative Analyses of Tick Genomes Elucidate Their Genetic Diversity and Vector Capacities.</title>
        <authorList>
            <consortium name="Tick Genome and Microbiome Consortium (TIGMIC)"/>
            <person name="Jia N."/>
            <person name="Wang J."/>
            <person name="Shi W."/>
            <person name="Du L."/>
            <person name="Sun Y."/>
            <person name="Zhan W."/>
            <person name="Jiang J.F."/>
            <person name="Wang Q."/>
            <person name="Zhang B."/>
            <person name="Ji P."/>
            <person name="Bell-Sakyi L."/>
            <person name="Cui X.M."/>
            <person name="Yuan T.T."/>
            <person name="Jiang B.G."/>
            <person name="Yang W.F."/>
            <person name="Lam T.T."/>
            <person name="Chang Q.C."/>
            <person name="Ding S.J."/>
            <person name="Wang X.J."/>
            <person name="Zhu J.G."/>
            <person name="Ruan X.D."/>
            <person name="Zhao L."/>
            <person name="Wei J.T."/>
            <person name="Ye R.Z."/>
            <person name="Que T.C."/>
            <person name="Du C.H."/>
            <person name="Zhou Y.H."/>
            <person name="Cheng J.X."/>
            <person name="Dai P.F."/>
            <person name="Guo W.B."/>
            <person name="Han X.H."/>
            <person name="Huang E.J."/>
            <person name="Li L.F."/>
            <person name="Wei W."/>
            <person name="Gao Y.C."/>
            <person name="Liu J.Z."/>
            <person name="Shao H.Z."/>
            <person name="Wang X."/>
            <person name="Wang C.C."/>
            <person name="Yang T.C."/>
            <person name="Huo Q.B."/>
            <person name="Li W."/>
            <person name="Chen H.Y."/>
            <person name="Chen S.E."/>
            <person name="Zhou L.G."/>
            <person name="Ni X.B."/>
            <person name="Tian J.H."/>
            <person name="Sheng Y."/>
            <person name="Liu T."/>
            <person name="Pan Y.S."/>
            <person name="Xia L.Y."/>
            <person name="Li J."/>
            <person name="Zhao F."/>
            <person name="Cao W.C."/>
        </authorList>
    </citation>
    <scope>NUCLEOTIDE SEQUENCE</scope>
    <source>
        <strain evidence="7">Rmic-2018</strain>
    </source>
</reference>
<dbReference type="SUPFAM" id="SSF103473">
    <property type="entry name" value="MFS general substrate transporter"/>
    <property type="match status" value="1"/>
</dbReference>
<evidence type="ECO:0000256" key="4">
    <source>
        <dbReference type="ARBA" id="ARBA00023136"/>
    </source>
</evidence>
<feature type="transmembrane region" description="Helical" evidence="5">
    <location>
        <begin position="208"/>
        <end position="227"/>
    </location>
</feature>
<dbReference type="GO" id="GO:0022857">
    <property type="term" value="F:transmembrane transporter activity"/>
    <property type="evidence" value="ECO:0007669"/>
    <property type="project" value="InterPro"/>
</dbReference>
<dbReference type="EMBL" id="JABSTU010000001">
    <property type="protein sequence ID" value="KAH8041103.1"/>
    <property type="molecule type" value="Genomic_DNA"/>
</dbReference>
<dbReference type="PROSITE" id="PS50850">
    <property type="entry name" value="MFS"/>
    <property type="match status" value="1"/>
</dbReference>
<dbReference type="Gene3D" id="1.20.1250.20">
    <property type="entry name" value="MFS general substrate transporter like domains"/>
    <property type="match status" value="1"/>
</dbReference>
<feature type="transmembrane region" description="Helical" evidence="5">
    <location>
        <begin position="382"/>
        <end position="404"/>
    </location>
</feature>
<evidence type="ECO:0000256" key="1">
    <source>
        <dbReference type="ARBA" id="ARBA00004141"/>
    </source>
</evidence>
<keyword evidence="4 5" id="KW-0472">Membrane</keyword>
<dbReference type="InterPro" id="IPR020846">
    <property type="entry name" value="MFS_dom"/>
</dbReference>
<reference evidence="7" key="2">
    <citation type="submission" date="2021-09" db="EMBL/GenBank/DDBJ databases">
        <authorList>
            <person name="Jia N."/>
            <person name="Wang J."/>
            <person name="Shi W."/>
            <person name="Du L."/>
            <person name="Sun Y."/>
            <person name="Zhan W."/>
            <person name="Jiang J."/>
            <person name="Wang Q."/>
            <person name="Zhang B."/>
            <person name="Ji P."/>
            <person name="Sakyi L.B."/>
            <person name="Cui X."/>
            <person name="Yuan T."/>
            <person name="Jiang B."/>
            <person name="Yang W."/>
            <person name="Lam T.T.-Y."/>
            <person name="Chang Q."/>
            <person name="Ding S."/>
            <person name="Wang X."/>
            <person name="Zhu J."/>
            <person name="Ruan X."/>
            <person name="Zhao L."/>
            <person name="Wei J."/>
            <person name="Que T."/>
            <person name="Du C."/>
            <person name="Cheng J."/>
            <person name="Dai P."/>
            <person name="Han X."/>
            <person name="Huang E."/>
            <person name="Gao Y."/>
            <person name="Liu J."/>
            <person name="Shao H."/>
            <person name="Ye R."/>
            <person name="Li L."/>
            <person name="Wei W."/>
            <person name="Wang X."/>
            <person name="Wang C."/>
            <person name="Huo Q."/>
            <person name="Li W."/>
            <person name="Guo W."/>
            <person name="Chen H."/>
            <person name="Chen S."/>
            <person name="Zhou L."/>
            <person name="Zhou L."/>
            <person name="Ni X."/>
            <person name="Tian J."/>
            <person name="Zhou Y."/>
            <person name="Sheng Y."/>
            <person name="Liu T."/>
            <person name="Pan Y."/>
            <person name="Xia L."/>
            <person name="Li J."/>
            <person name="Zhao F."/>
            <person name="Cao W."/>
        </authorList>
    </citation>
    <scope>NUCLEOTIDE SEQUENCE</scope>
    <source>
        <strain evidence="7">Rmic-2018</strain>
        <tissue evidence="7">Larvae</tissue>
    </source>
</reference>
<feature type="transmembrane region" description="Helical" evidence="5">
    <location>
        <begin position="180"/>
        <end position="201"/>
    </location>
</feature>
<evidence type="ECO:0000256" key="3">
    <source>
        <dbReference type="ARBA" id="ARBA00022989"/>
    </source>
</evidence>
<dbReference type="InterPro" id="IPR005828">
    <property type="entry name" value="MFS_sugar_transport-like"/>
</dbReference>
<keyword evidence="3 5" id="KW-1133">Transmembrane helix</keyword>
<comment type="caution">
    <text evidence="7">The sequence shown here is derived from an EMBL/GenBank/DDBJ whole genome shotgun (WGS) entry which is preliminary data.</text>
</comment>
<feature type="transmembrane region" description="Helical" evidence="5">
    <location>
        <begin position="327"/>
        <end position="349"/>
    </location>
</feature>
<dbReference type="Proteomes" id="UP000821866">
    <property type="component" value="Chromosome 1"/>
</dbReference>
<gene>
    <name evidence="7" type="ORF">HPB51_013763</name>
</gene>
<proteinExistence type="predicted"/>